<dbReference type="AlphaFoldDB" id="A0A1M6G713"/>
<dbReference type="eggNOG" id="ENOG502ZCIQ">
    <property type="taxonomic scope" value="Bacteria"/>
</dbReference>
<dbReference type="RefSeq" id="WP_025834013.1">
    <property type="nucleotide sequence ID" value="NZ_FQZN01000014.1"/>
</dbReference>
<name>A0A1M6G713_9BACE</name>
<proteinExistence type="predicted"/>
<dbReference type="GeneID" id="92712532"/>
<dbReference type="Pfam" id="PF14734">
    <property type="entry name" value="DUF4469"/>
    <property type="match status" value="1"/>
</dbReference>
<evidence type="ECO:0000313" key="4">
    <source>
        <dbReference type="EMBL" id="SHJ05587.1"/>
    </source>
</evidence>
<reference evidence="5" key="1">
    <citation type="submission" date="2016-11" db="EMBL/GenBank/DDBJ databases">
        <authorList>
            <person name="Varghese N."/>
            <person name="Submissions S."/>
        </authorList>
    </citation>
    <scope>NUCLEOTIDE SEQUENCE [LARGE SCALE GENOMIC DNA]</scope>
    <source>
        <strain evidence="5">DSM 26884</strain>
    </source>
</reference>
<dbReference type="InterPro" id="IPR027824">
    <property type="entry name" value="DUF4469"/>
</dbReference>
<dbReference type="CDD" id="cd12843">
    <property type="entry name" value="Bvu_2165_C_like"/>
    <property type="match status" value="1"/>
</dbReference>
<dbReference type="InterPro" id="IPR049893">
    <property type="entry name" value="Bvu_2165-like_IHF-HU-DNA_bdg"/>
</dbReference>
<dbReference type="CDD" id="cd13833">
    <property type="entry name" value="HU_IHF_like"/>
    <property type="match status" value="1"/>
</dbReference>
<feature type="domain" description="Bvu-2165-like IHF-HU-like DNA-binding" evidence="3">
    <location>
        <begin position="5"/>
        <end position="124"/>
    </location>
</feature>
<accession>A0A1M6G713</accession>
<evidence type="ECO:0000256" key="1">
    <source>
        <dbReference type="SAM" id="MobiDB-lite"/>
    </source>
</evidence>
<feature type="domain" description="DUF4469" evidence="2">
    <location>
        <begin position="132"/>
        <end position="231"/>
    </location>
</feature>
<keyword evidence="5" id="KW-1185">Reference proteome</keyword>
<dbReference type="Pfam" id="PF14848">
    <property type="entry name" value="HU-DNA_bdg"/>
    <property type="match status" value="1"/>
</dbReference>
<feature type="compositionally biased region" description="Gly residues" evidence="1">
    <location>
        <begin position="241"/>
        <end position="256"/>
    </location>
</feature>
<evidence type="ECO:0000259" key="3">
    <source>
        <dbReference type="Pfam" id="PF14848"/>
    </source>
</evidence>
<sequence length="262" mass="27678">MAKNILKAWKVDNTITTDDKTDKIFQLETTRSTDLELILDRMVGKNPGVLRGTMQLSVDLYNEVVSEAIMNGESVNTGLFRAVAQLKGLAGQAWDPKVNSIYVSLTQGKTLREAIQNTNVEVLGDRPVKFYIGGSSDAATRATDFSATAGEAFTVYGKNILPAGSDPSVGITLTNVSTKAVTKLEDKKIVLAEPSRLILNLPAGLADGEYTLTVTTQYKGSSTEFLKEPRSTSQSIYIGAAPGGGESGGSGEGGGVDPNPLG</sequence>
<evidence type="ECO:0000313" key="5">
    <source>
        <dbReference type="Proteomes" id="UP000184192"/>
    </source>
</evidence>
<dbReference type="Proteomes" id="UP000184192">
    <property type="component" value="Unassembled WGS sequence"/>
</dbReference>
<feature type="region of interest" description="Disordered" evidence="1">
    <location>
        <begin position="229"/>
        <end position="262"/>
    </location>
</feature>
<gene>
    <name evidence="4" type="ORF">SAMN05444350_11429</name>
</gene>
<protein>
    <submittedName>
        <fullName evidence="4">Uncharacterized protein</fullName>
    </submittedName>
</protein>
<evidence type="ECO:0000259" key="2">
    <source>
        <dbReference type="Pfam" id="PF14734"/>
    </source>
</evidence>
<organism evidence="4 5">
    <name type="scientific">Bacteroides stercorirosoris</name>
    <dbReference type="NCBI Taxonomy" id="871324"/>
    <lineage>
        <taxon>Bacteria</taxon>
        <taxon>Pseudomonadati</taxon>
        <taxon>Bacteroidota</taxon>
        <taxon>Bacteroidia</taxon>
        <taxon>Bacteroidales</taxon>
        <taxon>Bacteroidaceae</taxon>
        <taxon>Bacteroides</taxon>
    </lineage>
</organism>
<dbReference type="Gene3D" id="2.70.50.70">
    <property type="match status" value="2"/>
</dbReference>
<dbReference type="EMBL" id="FQZN01000014">
    <property type="protein sequence ID" value="SHJ05587.1"/>
    <property type="molecule type" value="Genomic_DNA"/>
</dbReference>